<proteinExistence type="predicted"/>
<sequence length="189" mass="21501">MTITVEVYVRDVALDVHIENSSESFPEMLNRDSRYSGLIKVTIKEEKQDKQLMKKLIINATKFNILATCSLLLSSVNDRFVTTGSFCHESVHYLNPRFTQILFRESLVKSFYDEQTAPRPEVTACRQLMSAFDHKATYFTYRSSIFASPIMQPASVFTVCNAPSNGYGMSMDNNAHLVSVFFSNQWAHG</sequence>
<accession>A0A1X0R7X9</accession>
<gene>
    <name evidence="1" type="ORF">BCV72DRAFT_225622</name>
</gene>
<organism evidence="1">
    <name type="scientific">Rhizopus microsporus var. microsporus</name>
    <dbReference type="NCBI Taxonomy" id="86635"/>
    <lineage>
        <taxon>Eukaryota</taxon>
        <taxon>Fungi</taxon>
        <taxon>Fungi incertae sedis</taxon>
        <taxon>Mucoromycota</taxon>
        <taxon>Mucoromycotina</taxon>
        <taxon>Mucoromycetes</taxon>
        <taxon>Mucorales</taxon>
        <taxon>Mucorineae</taxon>
        <taxon>Rhizopodaceae</taxon>
        <taxon>Rhizopus</taxon>
    </lineage>
</organism>
<dbReference type="EMBL" id="KV921893">
    <property type="protein sequence ID" value="ORE08149.1"/>
    <property type="molecule type" value="Genomic_DNA"/>
</dbReference>
<reference evidence="1" key="1">
    <citation type="journal article" date="2016" name="Proc. Natl. Acad. Sci. U.S.A.">
        <title>Lipid metabolic changes in an early divergent fungus govern the establishment of a mutualistic symbiosis with endobacteria.</title>
        <authorList>
            <person name="Lastovetsky O.A."/>
            <person name="Gaspar M.L."/>
            <person name="Mondo S.J."/>
            <person name="LaButti K.M."/>
            <person name="Sandor L."/>
            <person name="Grigoriev I.V."/>
            <person name="Henry S.A."/>
            <person name="Pawlowska T.E."/>
        </authorList>
    </citation>
    <scope>NUCLEOTIDE SEQUENCE [LARGE SCALE GENOMIC DNA]</scope>
    <source>
        <strain evidence="1">ATCC 52814</strain>
    </source>
</reference>
<dbReference type="Proteomes" id="UP000242414">
    <property type="component" value="Unassembled WGS sequence"/>
</dbReference>
<dbReference type="AlphaFoldDB" id="A0A1X0R7X9"/>
<protein>
    <submittedName>
        <fullName evidence="1">Uncharacterized protein</fullName>
    </submittedName>
</protein>
<dbReference type="OrthoDB" id="2210322at2759"/>
<name>A0A1X0R7X9_RHIZD</name>
<evidence type="ECO:0000313" key="1">
    <source>
        <dbReference type="EMBL" id="ORE08149.1"/>
    </source>
</evidence>
<dbReference type="VEuPathDB" id="FungiDB:BCV72DRAFT_225622"/>